<evidence type="ECO:0000256" key="3">
    <source>
        <dbReference type="ARBA" id="ARBA00012520"/>
    </source>
</evidence>
<dbReference type="SUPFAM" id="SSF102860">
    <property type="entry name" value="mRNA decapping enzyme DcpS N-terminal domain"/>
    <property type="match status" value="1"/>
</dbReference>
<keyword evidence="11" id="KW-1185">Reference proteome</keyword>
<evidence type="ECO:0000256" key="5">
    <source>
        <dbReference type="ARBA" id="ARBA00022801"/>
    </source>
</evidence>
<evidence type="ECO:0000256" key="1">
    <source>
        <dbReference type="ARBA" id="ARBA00004123"/>
    </source>
</evidence>
<dbReference type="GO" id="GO:0140932">
    <property type="term" value="F:5'-(N(7)-methyl 5'-triphosphoguanosine)-[mRNA] diphosphatase activity"/>
    <property type="evidence" value="ECO:0007669"/>
    <property type="project" value="UniProtKB-EC"/>
</dbReference>
<dbReference type="PIRSF" id="PIRSF028973">
    <property type="entry name" value="Scavenger_mRNA_decap_enz"/>
    <property type="match status" value="1"/>
</dbReference>
<dbReference type="AlphaFoldDB" id="A0AAJ7C2R6"/>
<proteinExistence type="inferred from homology"/>
<feature type="binding site" evidence="10">
    <location>
        <position position="178"/>
    </location>
    <ligand>
        <name>substrate</name>
    </ligand>
</feature>
<dbReference type="GO" id="GO:0000290">
    <property type="term" value="P:deadenylation-dependent decapping of nuclear-transcribed mRNA"/>
    <property type="evidence" value="ECO:0007669"/>
    <property type="project" value="UniProtKB-UniRule"/>
</dbReference>
<feature type="binding site" evidence="10">
    <location>
        <position position="200"/>
    </location>
    <ligand>
        <name>substrate</name>
    </ligand>
</feature>
<feature type="binding site" evidence="10">
    <location>
        <position position="168"/>
    </location>
    <ligand>
        <name>substrate</name>
    </ligand>
</feature>
<dbReference type="InterPro" id="IPR036265">
    <property type="entry name" value="HIT-like_sf"/>
</dbReference>
<comment type="subcellular location">
    <subcellularLocation>
        <location evidence="1 8">Nucleus</location>
    </subcellularLocation>
</comment>
<reference evidence="12" key="1">
    <citation type="submission" date="2025-08" db="UniProtKB">
        <authorList>
            <consortium name="RefSeq"/>
        </authorList>
    </citation>
    <scope>IDENTIFICATION</scope>
</reference>
<dbReference type="Pfam" id="PF05652">
    <property type="entry name" value="DcpS"/>
    <property type="match status" value="1"/>
</dbReference>
<dbReference type="Gene3D" id="3.30.428.10">
    <property type="entry name" value="HIT-like"/>
    <property type="match status" value="1"/>
</dbReference>
<keyword evidence="5 8" id="KW-0378">Hydrolase</keyword>
<evidence type="ECO:0000256" key="4">
    <source>
        <dbReference type="ARBA" id="ARBA00015636"/>
    </source>
</evidence>
<dbReference type="FunFam" id="3.30.428.10:FF:000006">
    <property type="entry name" value="m7GpppX diphosphatase"/>
    <property type="match status" value="1"/>
</dbReference>
<name>A0AAJ7C2R6_CEPCN</name>
<organism evidence="11 12">
    <name type="scientific">Cephus cinctus</name>
    <name type="common">Wheat stem sawfly</name>
    <dbReference type="NCBI Taxonomy" id="211228"/>
    <lineage>
        <taxon>Eukaryota</taxon>
        <taxon>Metazoa</taxon>
        <taxon>Ecdysozoa</taxon>
        <taxon>Arthropoda</taxon>
        <taxon>Hexapoda</taxon>
        <taxon>Insecta</taxon>
        <taxon>Pterygota</taxon>
        <taxon>Neoptera</taxon>
        <taxon>Endopterygota</taxon>
        <taxon>Hymenoptera</taxon>
        <taxon>Cephoidea</taxon>
        <taxon>Cephidae</taxon>
        <taxon>Cephus</taxon>
    </lineage>
</organism>
<dbReference type="CTD" id="28960"/>
<dbReference type="Pfam" id="PF11969">
    <property type="entry name" value="DcpS_C"/>
    <property type="match status" value="1"/>
</dbReference>
<dbReference type="GeneID" id="107270176"/>
<feature type="binding site" evidence="10">
    <location>
        <position position="198"/>
    </location>
    <ligand>
        <name>substrate</name>
    </ligand>
</feature>
<gene>
    <name evidence="12" type="primary">LOC107270176</name>
</gene>
<feature type="binding site" evidence="10">
    <location>
        <begin position="259"/>
        <end position="270"/>
    </location>
    <ligand>
        <name>substrate</name>
    </ligand>
</feature>
<protein>
    <recommendedName>
        <fullName evidence="4 8">m7GpppX diphosphatase</fullName>
        <ecNumber evidence="3 8">3.6.1.59</ecNumber>
    </recommendedName>
</protein>
<dbReference type="InterPro" id="IPR008594">
    <property type="entry name" value="DcpS/DCS2"/>
</dbReference>
<dbReference type="GO" id="GO:0000932">
    <property type="term" value="C:P-body"/>
    <property type="evidence" value="ECO:0007669"/>
    <property type="project" value="TreeGrafter"/>
</dbReference>
<accession>A0AAJ7C2R6</accession>
<dbReference type="SUPFAM" id="SSF54197">
    <property type="entry name" value="HIT-like"/>
    <property type="match status" value="1"/>
</dbReference>
<dbReference type="KEGG" id="ccin:107270176"/>
<dbReference type="PANTHER" id="PTHR12978">
    <property type="entry name" value="HISTIDINE TRIAD HIT PROTEIN MEMBER"/>
    <property type="match status" value="1"/>
</dbReference>
<evidence type="ECO:0000256" key="10">
    <source>
        <dbReference type="PIRSR" id="PIRSR028973-2"/>
    </source>
</evidence>
<dbReference type="PANTHER" id="PTHR12978:SF0">
    <property type="entry name" value="M7GPPPX DIPHOSPHATASE"/>
    <property type="match status" value="1"/>
</dbReference>
<feature type="active site" description="Nucleophile" evidence="9">
    <location>
        <position position="268"/>
    </location>
</feature>
<dbReference type="RefSeq" id="XP_015600437.1">
    <property type="nucleotide sequence ID" value="XM_015744951.2"/>
</dbReference>
<dbReference type="GO" id="GO:0000340">
    <property type="term" value="F:RNA 7-methylguanosine cap binding"/>
    <property type="evidence" value="ECO:0007669"/>
    <property type="project" value="UniProtKB-UniRule"/>
</dbReference>
<dbReference type="InterPro" id="IPR011145">
    <property type="entry name" value="Scavenger_mRNA_decap_enz_N"/>
</dbReference>
<keyword evidence="8" id="KW-0507">mRNA processing</keyword>
<dbReference type="EC" id="3.6.1.59" evidence="3 8"/>
<evidence type="ECO:0000256" key="2">
    <source>
        <dbReference type="ARBA" id="ARBA00010208"/>
    </source>
</evidence>
<dbReference type="GO" id="GO:0006397">
    <property type="term" value="P:mRNA processing"/>
    <property type="evidence" value="ECO:0007669"/>
    <property type="project" value="UniProtKB-KW"/>
</dbReference>
<dbReference type="Proteomes" id="UP000694920">
    <property type="component" value="Unplaced"/>
</dbReference>
<comment type="similarity">
    <text evidence="2 8">Belongs to the HIT family.</text>
</comment>
<evidence type="ECO:0000256" key="9">
    <source>
        <dbReference type="PIRSR" id="PIRSR028973-1"/>
    </source>
</evidence>
<dbReference type="GO" id="GO:0005634">
    <property type="term" value="C:nucleus"/>
    <property type="evidence" value="ECO:0007669"/>
    <property type="project" value="UniProtKB-SubCell"/>
</dbReference>
<sequence length="337" mass="39479">MAEVRCNDTEDDGPSERKKIKLAEEKNLKCTKSVHETLENLNDFEIKRILKNNNAKKYVCIEGSFKGRNSPAVVTLEKKEFSADDLETGAFMKSVSLRKLHRNDIYGQYECFPNIEYSGLKATIIHPATPKHIKKFEEHKFYLVDETPEDYYNITLPYFEKQSFSLQWIDNIFEHKAEQNRVLYEDQDEEKGFVMVLDLKSTGQRDSLHVLALSRKKIRSLRDLNESHLPLLRNIRDVCREVISTKYNISKEHLRMYFHYQPSYYHLHVHCSYLMFDAPGIFTERAHMLTTVINNIELMPDYYAKATIPFAIHRDNPLLLKYKEAGVITEGVIDDVD</sequence>
<keyword evidence="6 8" id="KW-0539">Nucleus</keyword>
<dbReference type="Gene3D" id="3.30.200.40">
    <property type="entry name" value="Scavenger mRNA decapping enzyme, N-terminal domain"/>
    <property type="match status" value="1"/>
</dbReference>
<evidence type="ECO:0000313" key="12">
    <source>
        <dbReference type="RefSeq" id="XP_015600437.1"/>
    </source>
</evidence>
<evidence type="ECO:0000313" key="11">
    <source>
        <dbReference type="Proteomes" id="UP000694920"/>
    </source>
</evidence>
<evidence type="ECO:0000256" key="6">
    <source>
        <dbReference type="ARBA" id="ARBA00023242"/>
    </source>
</evidence>
<evidence type="ECO:0000256" key="8">
    <source>
        <dbReference type="PIRNR" id="PIRNR028973"/>
    </source>
</evidence>
<comment type="function">
    <text evidence="8">Decapping scavenger enzyme that catalyzes the cleavage of a residual cap structure following the degradation of mRNAs by the 3'-&gt;5' exosome-mediated mRNA decay pathway.</text>
</comment>
<comment type="catalytic activity">
    <reaction evidence="7 8">
        <text>a 5'-end (N(7)-methyl 5'-triphosphoguanosine)-ribonucleoside in mRNA + H2O = N(7)-methyl-GMP + a 5'-end diphospho-ribonucleoside in mRNA + 2 H(+)</text>
        <dbReference type="Rhea" id="RHEA:65388"/>
        <dbReference type="Rhea" id="RHEA-COMP:17165"/>
        <dbReference type="Rhea" id="RHEA-COMP:17167"/>
        <dbReference type="ChEBI" id="CHEBI:15377"/>
        <dbReference type="ChEBI" id="CHEBI:15378"/>
        <dbReference type="ChEBI" id="CHEBI:58285"/>
        <dbReference type="ChEBI" id="CHEBI:156461"/>
        <dbReference type="ChEBI" id="CHEBI:167616"/>
        <dbReference type="EC" id="3.6.1.59"/>
    </reaction>
</comment>
<evidence type="ECO:0000256" key="7">
    <source>
        <dbReference type="ARBA" id="ARBA00048222"/>
    </source>
</evidence>